<feature type="region of interest" description="Disordered" evidence="1">
    <location>
        <begin position="354"/>
        <end position="382"/>
    </location>
</feature>
<feature type="region of interest" description="Disordered" evidence="1">
    <location>
        <begin position="414"/>
        <end position="433"/>
    </location>
</feature>
<accession>A0A6H0XTI6</accession>
<reference evidence="2 3" key="1">
    <citation type="journal article" date="2016" name="Sci. Rep.">
        <title>Peltaster fructicola genome reveals evolution from an invasive phytopathogen to an ectophytic parasite.</title>
        <authorList>
            <person name="Xu C."/>
            <person name="Chen H."/>
            <person name="Gleason M.L."/>
            <person name="Xu J.R."/>
            <person name="Liu H."/>
            <person name="Zhang R."/>
            <person name="Sun G."/>
        </authorList>
    </citation>
    <scope>NUCLEOTIDE SEQUENCE [LARGE SCALE GENOMIC DNA]</scope>
    <source>
        <strain evidence="2 3">LNHT1506</strain>
    </source>
</reference>
<keyword evidence="3" id="KW-1185">Reference proteome</keyword>
<dbReference type="AlphaFoldDB" id="A0A6H0XTI6"/>
<dbReference type="Proteomes" id="UP000503462">
    <property type="component" value="Chromosome 2"/>
</dbReference>
<proteinExistence type="predicted"/>
<protein>
    <submittedName>
        <fullName evidence="2">Uncharacterized protein</fullName>
    </submittedName>
</protein>
<sequence length="464" mass="49828">MSFSTPSKEQGAERHLMRVRGAGKVARDINGDLFAFTIAARSVQNSVEQQADKGRPLKRAKTKHEEAGLLAKPSVNTRGKHDKDISVVAPSLDPHVSTTTASTKLQPSIVHVNDAKAASKARAREAAKKLFDEPQVKVRSRTKPASKVPATRIDGADAVRLGRGDSARMSIPKPRTTLSETEIATVITHSCKTNEKLGTDMTNNELCVTSARHALAAAAAAAAPVSLLVQNASKPILSPALPKPTACGSTTTAATAQVPENEKRKLTIKMRPLSPIKRAKRIHTTRISAAPTNTECTVPISKSVFPTKIAVSPAEDVMESLPNKTSTAPRLRSVLAGISPNRIDLVTYNSAKHTKDEISSDPPVKLDNMKRGQERATVSPRSRRTFHITQPGSTEMSATVHAGNLPTITSFTTLSKETTSGSQSRTTSRKRIRSSLDDDVDLDDLLTNITTSTQPTSGKRKKLC</sequence>
<evidence type="ECO:0000256" key="1">
    <source>
        <dbReference type="SAM" id="MobiDB-lite"/>
    </source>
</evidence>
<dbReference type="EMBL" id="CP051140">
    <property type="protein sequence ID" value="QIW97985.1"/>
    <property type="molecule type" value="Genomic_DNA"/>
</dbReference>
<organism evidence="2 3">
    <name type="scientific">Peltaster fructicola</name>
    <dbReference type="NCBI Taxonomy" id="286661"/>
    <lineage>
        <taxon>Eukaryota</taxon>
        <taxon>Fungi</taxon>
        <taxon>Dikarya</taxon>
        <taxon>Ascomycota</taxon>
        <taxon>Pezizomycotina</taxon>
        <taxon>Dothideomycetes</taxon>
        <taxon>Dothideomycetes incertae sedis</taxon>
        <taxon>Peltaster</taxon>
    </lineage>
</organism>
<name>A0A6H0XTI6_9PEZI</name>
<gene>
    <name evidence="2" type="ORF">AMS68_003503</name>
</gene>
<evidence type="ECO:0000313" key="3">
    <source>
        <dbReference type="Proteomes" id="UP000503462"/>
    </source>
</evidence>
<evidence type="ECO:0000313" key="2">
    <source>
        <dbReference type="EMBL" id="QIW97985.1"/>
    </source>
</evidence>